<proteinExistence type="predicted"/>
<name>A0A6P3WRC2_DINQU</name>
<dbReference type="GeneID" id="106741127"/>
<gene>
    <name evidence="2" type="primary">LOC106741127</name>
</gene>
<evidence type="ECO:0000313" key="2">
    <source>
        <dbReference type="RefSeq" id="XP_014468294.1"/>
    </source>
</evidence>
<dbReference type="AlphaFoldDB" id="A0A6P3WRC2"/>
<organism evidence="1 2">
    <name type="scientific">Dinoponera quadriceps</name>
    <name type="common">South American ant</name>
    <dbReference type="NCBI Taxonomy" id="609295"/>
    <lineage>
        <taxon>Eukaryota</taxon>
        <taxon>Metazoa</taxon>
        <taxon>Ecdysozoa</taxon>
        <taxon>Arthropoda</taxon>
        <taxon>Hexapoda</taxon>
        <taxon>Insecta</taxon>
        <taxon>Pterygota</taxon>
        <taxon>Neoptera</taxon>
        <taxon>Endopterygota</taxon>
        <taxon>Hymenoptera</taxon>
        <taxon>Apocrita</taxon>
        <taxon>Aculeata</taxon>
        <taxon>Formicoidea</taxon>
        <taxon>Formicidae</taxon>
        <taxon>Ponerinae</taxon>
        <taxon>Ponerini</taxon>
        <taxon>Dinoponera</taxon>
    </lineage>
</organism>
<keyword evidence="1" id="KW-1185">Reference proteome</keyword>
<accession>A0A6P3WRC2</accession>
<dbReference type="Proteomes" id="UP000515204">
    <property type="component" value="Unplaced"/>
</dbReference>
<evidence type="ECO:0000313" key="1">
    <source>
        <dbReference type="Proteomes" id="UP000515204"/>
    </source>
</evidence>
<reference evidence="2" key="1">
    <citation type="submission" date="2025-08" db="UniProtKB">
        <authorList>
            <consortium name="RefSeq"/>
        </authorList>
    </citation>
    <scope>IDENTIFICATION</scope>
</reference>
<protein>
    <submittedName>
        <fullName evidence="2">Uncharacterized protein LOC106741127 isoform X2</fullName>
    </submittedName>
</protein>
<dbReference type="RefSeq" id="XP_014468294.1">
    <property type="nucleotide sequence ID" value="XM_014612808.1"/>
</dbReference>
<sequence>MVAAVSDVGLQVLRFMNFAPRSPGTFSEGLSRLFGVAHTDLNRQEKLLLARDPEAAFRIRPRRALRFTVLRGCGDSGGLFRWGRRWRRQHCHGAAQHRQASGTSVYSLAARYAFFRVPRSAATSDLVKSCVARCPLVASCGSDRGS</sequence>